<dbReference type="InterPro" id="IPR054195">
    <property type="entry name" value="DUF6900"/>
</dbReference>
<name>A0ABD4Z3J2_9BURK</name>
<protein>
    <recommendedName>
        <fullName evidence="1">DUF6900 domain-containing protein</fullName>
    </recommendedName>
</protein>
<evidence type="ECO:0000313" key="3">
    <source>
        <dbReference type="Proteomes" id="UP001158644"/>
    </source>
</evidence>
<dbReference type="EMBL" id="JAOBZK010000116">
    <property type="protein sequence ID" value="MDH1182156.1"/>
    <property type="molecule type" value="Genomic_DNA"/>
</dbReference>
<proteinExistence type="predicted"/>
<dbReference type="Proteomes" id="UP001158644">
    <property type="component" value="Unassembled WGS sequence"/>
</dbReference>
<accession>A0ABD4Z3J2</accession>
<organism evidence="2 3">
    <name type="scientific">Achromobacter mucicolens</name>
    <dbReference type="NCBI Taxonomy" id="1389922"/>
    <lineage>
        <taxon>Bacteria</taxon>
        <taxon>Pseudomonadati</taxon>
        <taxon>Pseudomonadota</taxon>
        <taxon>Betaproteobacteria</taxon>
        <taxon>Burkholderiales</taxon>
        <taxon>Alcaligenaceae</taxon>
        <taxon>Achromobacter</taxon>
    </lineage>
</organism>
<feature type="domain" description="DUF6900" evidence="1">
    <location>
        <begin position="11"/>
        <end position="57"/>
    </location>
</feature>
<comment type="caution">
    <text evidence="2">The sequence shown here is derived from an EMBL/GenBank/DDBJ whole genome shotgun (WGS) entry which is preliminary data.</text>
</comment>
<reference evidence="2 3" key="1">
    <citation type="submission" date="2022-09" db="EMBL/GenBank/DDBJ databases">
        <title>Intensive care unit water sources are persistently colonized with multi-drug resistant bacteria and are the site of extensive horizontal gene transfer of antibiotic resistance genes.</title>
        <authorList>
            <person name="Diorio-Toth L."/>
        </authorList>
    </citation>
    <scope>NUCLEOTIDE SEQUENCE [LARGE SCALE GENOMIC DNA]</scope>
    <source>
        <strain evidence="2 3">GD03967</strain>
    </source>
</reference>
<dbReference type="AlphaFoldDB" id="A0ABD4Z3J2"/>
<gene>
    <name evidence="2" type="ORF">N5C72_29135</name>
</gene>
<evidence type="ECO:0000259" key="1">
    <source>
        <dbReference type="Pfam" id="PF21841"/>
    </source>
</evidence>
<sequence>MAMVELSMAAHAAIADIANRVLNLETLDCPAGDALGLCEMSICQLRAALEAAYLAGMVDHHRRG</sequence>
<dbReference type="Pfam" id="PF21841">
    <property type="entry name" value="DUF6900"/>
    <property type="match status" value="1"/>
</dbReference>
<dbReference type="RefSeq" id="WP_279992547.1">
    <property type="nucleotide sequence ID" value="NZ_DALZLU010000044.1"/>
</dbReference>
<evidence type="ECO:0000313" key="2">
    <source>
        <dbReference type="EMBL" id="MDH1182156.1"/>
    </source>
</evidence>